<dbReference type="Gene3D" id="2.10.109.10">
    <property type="entry name" value="Umud Fragment, subunit A"/>
    <property type="match status" value="1"/>
</dbReference>
<keyword evidence="1" id="KW-0805">Transcription regulation</keyword>
<gene>
    <name evidence="5" type="ORF">SAMN02746066_02705</name>
</gene>
<name>A0A1M7KE90_9FIRM</name>
<dbReference type="PANTHER" id="PTHR40661">
    <property type="match status" value="1"/>
</dbReference>
<reference evidence="5 6" key="1">
    <citation type="submission" date="2016-11" db="EMBL/GenBank/DDBJ databases">
        <authorList>
            <person name="Jaros S."/>
            <person name="Januszkiewicz K."/>
            <person name="Wedrychowicz H."/>
        </authorList>
    </citation>
    <scope>NUCLEOTIDE SEQUENCE [LARGE SCALE GENOMIC DNA]</scope>
    <source>
        <strain evidence="5 6">DSM 15930</strain>
    </source>
</reference>
<evidence type="ECO:0000259" key="4">
    <source>
        <dbReference type="Pfam" id="PF00717"/>
    </source>
</evidence>
<sequence length="230" mass="26176">MKRLLTFDFVEDAYVIQEDSLTIFSINGSDLQFDSRKFYEGIFKGNNFTTNIEFTNHMVNDVLKKGNYIFSWISSIFSSIKEEFVDSDEEFSMTYEITRDTQSKVILLYDIAACAGNGFYIESSDVQAEDYEVYNNEADFAVRISGQSMEPLIPDGSIVLVKRVEYLDNDDLGIFNIDGDAMCKKYTKNGDSITLVPVNDSEDFKNIILTSDMNCKIQGKVIEVMPIVIK</sequence>
<protein>
    <submittedName>
        <fullName evidence="5">SOS-response transcriptional repressor LexA (RecA-mediated autopeptidase)</fullName>
    </submittedName>
</protein>
<dbReference type="InterPro" id="IPR036286">
    <property type="entry name" value="LexA/Signal_pep-like_sf"/>
</dbReference>
<keyword evidence="3" id="KW-0804">Transcription</keyword>
<feature type="domain" description="Peptidase S24/S26A/S26B/S26C" evidence="4">
    <location>
        <begin position="110"/>
        <end position="222"/>
    </location>
</feature>
<dbReference type="EMBL" id="FRCP01000013">
    <property type="protein sequence ID" value="SHM63631.1"/>
    <property type="molecule type" value="Genomic_DNA"/>
</dbReference>
<evidence type="ECO:0000256" key="1">
    <source>
        <dbReference type="ARBA" id="ARBA00023015"/>
    </source>
</evidence>
<dbReference type="SUPFAM" id="SSF51306">
    <property type="entry name" value="LexA/Signal peptidase"/>
    <property type="match status" value="1"/>
</dbReference>
<keyword evidence="2" id="KW-0238">DNA-binding</keyword>
<dbReference type="Proteomes" id="UP000184038">
    <property type="component" value="Unassembled WGS sequence"/>
</dbReference>
<dbReference type="OrthoDB" id="2475196at2"/>
<keyword evidence="6" id="KW-1185">Reference proteome</keyword>
<evidence type="ECO:0000256" key="3">
    <source>
        <dbReference type="ARBA" id="ARBA00023163"/>
    </source>
</evidence>
<dbReference type="RefSeq" id="WP_073288556.1">
    <property type="nucleotide sequence ID" value="NZ_FRCP01000013.1"/>
</dbReference>
<dbReference type="AlphaFoldDB" id="A0A1M7KE90"/>
<dbReference type="InterPro" id="IPR015927">
    <property type="entry name" value="Peptidase_S24_S26A/B/C"/>
</dbReference>
<evidence type="ECO:0000313" key="6">
    <source>
        <dbReference type="Proteomes" id="UP000184038"/>
    </source>
</evidence>
<dbReference type="CDD" id="cd06529">
    <property type="entry name" value="S24_LexA-like"/>
    <property type="match status" value="1"/>
</dbReference>
<organism evidence="5 6">
    <name type="scientific">Anaerosporobacter mobilis DSM 15930</name>
    <dbReference type="NCBI Taxonomy" id="1120996"/>
    <lineage>
        <taxon>Bacteria</taxon>
        <taxon>Bacillati</taxon>
        <taxon>Bacillota</taxon>
        <taxon>Clostridia</taxon>
        <taxon>Lachnospirales</taxon>
        <taxon>Lachnospiraceae</taxon>
        <taxon>Anaerosporobacter</taxon>
    </lineage>
</organism>
<evidence type="ECO:0000313" key="5">
    <source>
        <dbReference type="EMBL" id="SHM63631.1"/>
    </source>
</evidence>
<dbReference type="InterPro" id="IPR039418">
    <property type="entry name" value="LexA-like"/>
</dbReference>
<dbReference type="PANTHER" id="PTHR40661:SF1">
    <property type="entry name" value="HTH CRO_C1-TYPE DOMAIN-CONTAINING PROTEIN"/>
    <property type="match status" value="1"/>
</dbReference>
<dbReference type="STRING" id="1120996.SAMN02746066_02705"/>
<dbReference type="GO" id="GO:0003677">
    <property type="term" value="F:DNA binding"/>
    <property type="evidence" value="ECO:0007669"/>
    <property type="project" value="UniProtKB-KW"/>
</dbReference>
<dbReference type="Pfam" id="PF00717">
    <property type="entry name" value="Peptidase_S24"/>
    <property type="match status" value="1"/>
</dbReference>
<evidence type="ECO:0000256" key="2">
    <source>
        <dbReference type="ARBA" id="ARBA00023125"/>
    </source>
</evidence>
<accession>A0A1M7KE90</accession>
<proteinExistence type="predicted"/>